<evidence type="ECO:0000313" key="3">
    <source>
        <dbReference type="Proteomes" id="UP000077521"/>
    </source>
</evidence>
<keyword evidence="3" id="KW-1185">Reference proteome</keyword>
<dbReference type="Pfam" id="PF01302">
    <property type="entry name" value="CAP_GLY"/>
    <property type="match status" value="1"/>
</dbReference>
<dbReference type="SMART" id="SM01052">
    <property type="entry name" value="CAP_GLY"/>
    <property type="match status" value="1"/>
</dbReference>
<name>A0A177TQZ5_9BASI</name>
<feature type="region of interest" description="Disordered" evidence="1">
    <location>
        <begin position="296"/>
        <end position="315"/>
    </location>
</feature>
<comment type="caution">
    <text evidence="2">The sequence shown here is derived from an EMBL/GenBank/DDBJ whole genome shotgun (WGS) entry which is preliminary data.</text>
</comment>
<dbReference type="SUPFAM" id="SSF74924">
    <property type="entry name" value="Cap-Gly domain"/>
    <property type="match status" value="1"/>
</dbReference>
<evidence type="ECO:0000313" key="2">
    <source>
        <dbReference type="EMBL" id="KAE8259801.1"/>
    </source>
</evidence>
<protein>
    <submittedName>
        <fullName evidence="2">Uncharacterized protein</fullName>
    </submittedName>
</protein>
<sequence>MSSSATPPADGSLPRIGSRFILRGERGTVRYTGPVPPAKGDWLGVEWDNPARGKHDGVSADGTRYFHCRQAGAGSFLRPSSKVKLDWGTSFIQALHSRYALVPTFNVADTQQKAKHSRKNLAEIEIEVPNVDALFQKELVLERLRIVAIGSRAEATATSNTNLTGEESTALRIEAEDAEAEREVSCAFDSEAGEQPGDIKRAIPNVKELDMSRSLIPTWEEASKITKELPWLDTLLLHFNRFFPLHVAPSPDSFVNIRHLGLDGTLISWNEILILSSSLPKVERLELRRNRLRRFQTSEQGRASGTDESGSTQPLQHLRSLHLQENELDDWLDLIAALTTLPQLEQVVLSLNRFSSIPPPAAGDERRFPALNQIAIDDNPLSSWSDVDALGAWCCGPASTGSEQSKTSDPLATSALTSFSIGADEGKAPFTSGLNPRDLRAVAIARLPSLKNINGSVIRAAERRDAELWYLGRVAEERLEEEALKVRHPRYQPLSLIHEFTKEDSAKRAQVEEPDTLRSRLIELEVYIIKSVPPQLSDAEAKGKVKLLGTSAIRTSMTKIAKACGVKARDVKELWASLSPTASATGGGGAEGNDGDADRRITICLDNMTKELGWFGVQSGDYLFVRL</sequence>
<dbReference type="InterPro" id="IPR032675">
    <property type="entry name" value="LRR_dom_sf"/>
</dbReference>
<dbReference type="PANTHER" id="PTHR15140:SF6">
    <property type="entry name" value="TUBULIN-SPECIFIC CHAPERONE COFACTOR E-LIKE PROTEIN"/>
    <property type="match status" value="1"/>
</dbReference>
<dbReference type="SUPFAM" id="SSF52058">
    <property type="entry name" value="L domain-like"/>
    <property type="match status" value="1"/>
</dbReference>
<dbReference type="PANTHER" id="PTHR15140">
    <property type="entry name" value="TUBULIN-SPECIFIC CHAPERONE E"/>
    <property type="match status" value="1"/>
</dbReference>
<dbReference type="Gene3D" id="3.80.10.10">
    <property type="entry name" value="Ribonuclease Inhibitor"/>
    <property type="match status" value="2"/>
</dbReference>
<evidence type="ECO:0000256" key="1">
    <source>
        <dbReference type="SAM" id="MobiDB-lite"/>
    </source>
</evidence>
<proteinExistence type="predicted"/>
<dbReference type="PROSITE" id="PS50245">
    <property type="entry name" value="CAP_GLY_2"/>
    <property type="match status" value="1"/>
</dbReference>
<dbReference type="InterPro" id="IPR036859">
    <property type="entry name" value="CAP-Gly_dom_sf"/>
</dbReference>
<dbReference type="Proteomes" id="UP000077521">
    <property type="component" value="Unassembled WGS sequence"/>
</dbReference>
<dbReference type="EMBL" id="LWDF02000026">
    <property type="protein sequence ID" value="KAE8259801.1"/>
    <property type="molecule type" value="Genomic_DNA"/>
</dbReference>
<gene>
    <name evidence="2" type="ORF">A4X13_0g785</name>
</gene>
<organism evidence="2 3">
    <name type="scientific">Tilletia indica</name>
    <dbReference type="NCBI Taxonomy" id="43049"/>
    <lineage>
        <taxon>Eukaryota</taxon>
        <taxon>Fungi</taxon>
        <taxon>Dikarya</taxon>
        <taxon>Basidiomycota</taxon>
        <taxon>Ustilaginomycotina</taxon>
        <taxon>Exobasidiomycetes</taxon>
        <taxon>Tilletiales</taxon>
        <taxon>Tilletiaceae</taxon>
        <taxon>Tilletia</taxon>
    </lineage>
</organism>
<reference evidence="2" key="2">
    <citation type="journal article" date="2019" name="IMA Fungus">
        <title>Genome sequencing and comparison of five Tilletia species to identify candidate genes for the detection of regulated species infecting wheat.</title>
        <authorList>
            <person name="Nguyen H.D.T."/>
            <person name="Sultana T."/>
            <person name="Kesanakurti P."/>
            <person name="Hambleton S."/>
        </authorList>
    </citation>
    <scope>NUCLEOTIDE SEQUENCE</scope>
    <source>
        <strain evidence="2">DAOMC 236416</strain>
    </source>
</reference>
<dbReference type="Gene3D" id="2.30.30.190">
    <property type="entry name" value="CAP Gly-rich-like domain"/>
    <property type="match status" value="1"/>
</dbReference>
<reference evidence="2" key="1">
    <citation type="submission" date="2016-04" db="EMBL/GenBank/DDBJ databases">
        <authorList>
            <person name="Nguyen H.D."/>
            <person name="Samba Siva P."/>
            <person name="Cullis J."/>
            <person name="Levesque C.A."/>
            <person name="Hambleton S."/>
        </authorList>
    </citation>
    <scope>NUCLEOTIDE SEQUENCE</scope>
    <source>
        <strain evidence="2">DAOMC 236416</strain>
    </source>
</reference>
<accession>A0A177TQZ5</accession>
<dbReference type="InterPro" id="IPR000938">
    <property type="entry name" value="CAP-Gly_domain"/>
</dbReference>
<dbReference type="AlphaFoldDB" id="A0A177TQZ5"/>